<dbReference type="OrthoDB" id="5767845at2"/>
<dbReference type="Proteomes" id="UP000426424">
    <property type="component" value="Chromosome"/>
</dbReference>
<keyword evidence="4" id="KW-1185">Reference proteome</keyword>
<feature type="region of interest" description="Disordered" evidence="2">
    <location>
        <begin position="166"/>
        <end position="192"/>
    </location>
</feature>
<dbReference type="Gene3D" id="1.20.120.1490">
    <property type="match status" value="1"/>
</dbReference>
<proteinExistence type="predicted"/>
<feature type="coiled-coil region" evidence="1">
    <location>
        <begin position="70"/>
        <end position="125"/>
    </location>
</feature>
<accession>A0A6I6E8U8</accession>
<dbReference type="PANTHER" id="PTHR38102:SF1">
    <property type="entry name" value="PERIPLASMIC CHAPERONE SPY"/>
    <property type="match status" value="1"/>
</dbReference>
<gene>
    <name evidence="3" type="ORF">E6P07_08965</name>
</gene>
<keyword evidence="1" id="KW-0175">Coiled coil</keyword>
<evidence type="ECO:0000313" key="3">
    <source>
        <dbReference type="EMBL" id="QGU33093.1"/>
    </source>
</evidence>
<organism evidence="3 4">
    <name type="scientific">Thermochromatium tepidum ATCC 43061</name>
    <dbReference type="NCBI Taxonomy" id="316276"/>
    <lineage>
        <taxon>Bacteria</taxon>
        <taxon>Pseudomonadati</taxon>
        <taxon>Pseudomonadota</taxon>
        <taxon>Gammaproteobacteria</taxon>
        <taxon>Chromatiales</taxon>
        <taxon>Chromatiaceae</taxon>
        <taxon>Thermochromatium</taxon>
    </lineage>
</organism>
<reference evidence="3 4" key="1">
    <citation type="submission" date="2019-12" db="EMBL/GenBank/DDBJ databases">
        <title>The complete genome of the thermophilic, anoxygenic phototrophic gammaproteobacterium Thermochromatium tepidum.</title>
        <authorList>
            <person name="Sattley W.M."/>
            <person name="Swingley W.D."/>
            <person name="Burchell B.M."/>
            <person name="Gurbani S.A."/>
            <person name="Kujawa C.M."/>
            <person name="Nuccio D.A."/>
            <person name="Schladweiler J."/>
            <person name="Shaffer K.N."/>
            <person name="Stokes L.M."/>
            <person name="Touchman J.W."/>
            <person name="Blankenship R.E."/>
            <person name="Madigan M.T."/>
        </authorList>
    </citation>
    <scope>NUCLEOTIDE SEQUENCE [LARGE SCALE GENOMIC DNA]</scope>
    <source>
        <strain evidence="3 4">ATCC 43061</strain>
    </source>
</reference>
<protein>
    <submittedName>
        <fullName evidence="3">Pilus assembly protein</fullName>
    </submittedName>
</protein>
<dbReference type="PANTHER" id="PTHR38102">
    <property type="entry name" value="PERIPLASMIC CHAPERONE SPY"/>
    <property type="match status" value="1"/>
</dbReference>
<dbReference type="InterPro" id="IPR052211">
    <property type="entry name" value="Cpx_auxiliary_protein"/>
</dbReference>
<evidence type="ECO:0000313" key="4">
    <source>
        <dbReference type="Proteomes" id="UP000426424"/>
    </source>
</evidence>
<evidence type="ECO:0000256" key="2">
    <source>
        <dbReference type="SAM" id="MobiDB-lite"/>
    </source>
</evidence>
<evidence type="ECO:0000256" key="1">
    <source>
        <dbReference type="SAM" id="Coils"/>
    </source>
</evidence>
<dbReference type="AlphaFoldDB" id="A0A6I6E8U8"/>
<sequence length="192" mass="21755">MRNHAMNDRLVHTRLPRTGAALGLILTTTLIGTTTVQACPGLDWQGGPDMDVGSKIESMAKRLDLTPEQQAQVRAILEQTRQEQRRLRQESRAQIEALLTEEQKAKRAERQARAVNRQVERLTDWLELSNEQADRIKTLLTEQRQNPELTRAELYERMSAILTAEQRAEFEQGRGRGLGGDRRGRGDGCLAD</sequence>
<dbReference type="GO" id="GO:0051082">
    <property type="term" value="F:unfolded protein binding"/>
    <property type="evidence" value="ECO:0007669"/>
    <property type="project" value="TreeGrafter"/>
</dbReference>
<name>A0A6I6E8U8_THETI</name>
<feature type="compositionally biased region" description="Basic and acidic residues" evidence="2">
    <location>
        <begin position="166"/>
        <end position="186"/>
    </location>
</feature>
<dbReference type="GO" id="GO:0030288">
    <property type="term" value="C:outer membrane-bounded periplasmic space"/>
    <property type="evidence" value="ECO:0007669"/>
    <property type="project" value="TreeGrafter"/>
</dbReference>
<dbReference type="KEGG" id="ttp:E6P07_08965"/>
<dbReference type="EMBL" id="CP039268">
    <property type="protein sequence ID" value="QGU33093.1"/>
    <property type="molecule type" value="Genomic_DNA"/>
</dbReference>